<dbReference type="GO" id="GO:0043709">
    <property type="term" value="P:cell adhesion involved in single-species biofilm formation"/>
    <property type="evidence" value="ECO:0007669"/>
    <property type="project" value="TreeGrafter"/>
</dbReference>
<keyword evidence="3" id="KW-0597">Phosphoprotein</keyword>
<dbReference type="SUPFAM" id="SSF52172">
    <property type="entry name" value="CheY-like"/>
    <property type="match status" value="1"/>
</dbReference>
<dbReference type="PROSITE" id="PS50110">
    <property type="entry name" value="RESPONSE_REGULATORY"/>
    <property type="match status" value="1"/>
</dbReference>
<dbReference type="Pfam" id="PF13426">
    <property type="entry name" value="PAS_9"/>
    <property type="match status" value="1"/>
</dbReference>
<protein>
    <recommendedName>
        <fullName evidence="1">diguanylate cyclase</fullName>
        <ecNumber evidence="1">2.7.7.65</ecNumber>
    </recommendedName>
</protein>
<dbReference type="PANTHER" id="PTHR45138:SF9">
    <property type="entry name" value="DIGUANYLATE CYCLASE DGCM-RELATED"/>
    <property type="match status" value="1"/>
</dbReference>
<dbReference type="NCBIfam" id="TIGR00229">
    <property type="entry name" value="sensory_box"/>
    <property type="match status" value="1"/>
</dbReference>
<dbReference type="Gene3D" id="3.30.70.270">
    <property type="match status" value="1"/>
</dbReference>
<dbReference type="InterPro" id="IPR000160">
    <property type="entry name" value="GGDEF_dom"/>
</dbReference>
<dbReference type="Pfam" id="PF00990">
    <property type="entry name" value="GGDEF"/>
    <property type="match status" value="1"/>
</dbReference>
<evidence type="ECO:0000256" key="2">
    <source>
        <dbReference type="ARBA" id="ARBA00034247"/>
    </source>
</evidence>
<dbReference type="CDD" id="cd00130">
    <property type="entry name" value="PAS"/>
    <property type="match status" value="1"/>
</dbReference>
<dbReference type="Proteomes" id="UP000290637">
    <property type="component" value="Chromosome"/>
</dbReference>
<dbReference type="RefSeq" id="WP_130188392.1">
    <property type="nucleotide sequence ID" value="NZ_CP035913.1"/>
</dbReference>
<evidence type="ECO:0000313" key="9">
    <source>
        <dbReference type="Proteomes" id="UP000290637"/>
    </source>
</evidence>
<gene>
    <name evidence="8" type="ORF">EWM63_21660</name>
</gene>
<dbReference type="CDD" id="cd01949">
    <property type="entry name" value="GGDEF"/>
    <property type="match status" value="1"/>
</dbReference>
<dbReference type="SMART" id="SM00448">
    <property type="entry name" value="REC"/>
    <property type="match status" value="1"/>
</dbReference>
<dbReference type="FunFam" id="3.30.70.270:FF:000001">
    <property type="entry name" value="Diguanylate cyclase domain protein"/>
    <property type="match status" value="1"/>
</dbReference>
<dbReference type="InterPro" id="IPR011006">
    <property type="entry name" value="CheY-like_superfamily"/>
</dbReference>
<keyword evidence="9" id="KW-1185">Reference proteome</keyword>
<dbReference type="CDD" id="cd19920">
    <property type="entry name" value="REC_PA4781-like"/>
    <property type="match status" value="1"/>
</dbReference>
<dbReference type="InterPro" id="IPR035965">
    <property type="entry name" value="PAS-like_dom_sf"/>
</dbReference>
<evidence type="ECO:0000313" key="8">
    <source>
        <dbReference type="EMBL" id="QBE65281.1"/>
    </source>
</evidence>
<proteinExistence type="predicted"/>
<evidence type="ECO:0000256" key="4">
    <source>
        <dbReference type="SAM" id="MobiDB-lite"/>
    </source>
</evidence>
<evidence type="ECO:0000256" key="3">
    <source>
        <dbReference type="PROSITE-ProRule" id="PRU00169"/>
    </source>
</evidence>
<dbReference type="SUPFAM" id="SSF55073">
    <property type="entry name" value="Nucleotide cyclase"/>
    <property type="match status" value="1"/>
</dbReference>
<dbReference type="EC" id="2.7.7.65" evidence="1"/>
<feature type="domain" description="PAS" evidence="6">
    <location>
        <begin position="147"/>
        <end position="201"/>
    </location>
</feature>
<dbReference type="SMART" id="SM00091">
    <property type="entry name" value="PAS"/>
    <property type="match status" value="1"/>
</dbReference>
<dbReference type="GO" id="GO:0000160">
    <property type="term" value="P:phosphorelay signal transduction system"/>
    <property type="evidence" value="ECO:0007669"/>
    <property type="project" value="InterPro"/>
</dbReference>
<evidence type="ECO:0000259" key="7">
    <source>
        <dbReference type="PROSITE" id="PS50887"/>
    </source>
</evidence>
<dbReference type="Gene3D" id="3.40.50.2300">
    <property type="match status" value="1"/>
</dbReference>
<evidence type="ECO:0000259" key="6">
    <source>
        <dbReference type="PROSITE" id="PS50112"/>
    </source>
</evidence>
<comment type="catalytic activity">
    <reaction evidence="2">
        <text>2 GTP = 3',3'-c-di-GMP + 2 diphosphate</text>
        <dbReference type="Rhea" id="RHEA:24898"/>
        <dbReference type="ChEBI" id="CHEBI:33019"/>
        <dbReference type="ChEBI" id="CHEBI:37565"/>
        <dbReference type="ChEBI" id="CHEBI:58805"/>
        <dbReference type="EC" id="2.7.7.65"/>
    </reaction>
</comment>
<reference evidence="8 9" key="1">
    <citation type="submission" date="2019-02" db="EMBL/GenBank/DDBJ databases">
        <title>Draft Genome Sequences of Six Type Strains of the Genus Massilia.</title>
        <authorList>
            <person name="Miess H."/>
            <person name="Frediansyhah A."/>
            <person name="Gross H."/>
        </authorList>
    </citation>
    <scope>NUCLEOTIDE SEQUENCE [LARGE SCALE GENOMIC DNA]</scope>
    <source>
        <strain evidence="8 9">DSM 17473</strain>
    </source>
</reference>
<dbReference type="SUPFAM" id="SSF55785">
    <property type="entry name" value="PYP-like sensor domain (PAS domain)"/>
    <property type="match status" value="1"/>
</dbReference>
<dbReference type="Pfam" id="PF00072">
    <property type="entry name" value="Response_reg"/>
    <property type="match status" value="1"/>
</dbReference>
<dbReference type="OrthoDB" id="9813903at2"/>
<name>A0A4P6L1J6_9BURK</name>
<dbReference type="SMART" id="SM00267">
    <property type="entry name" value="GGDEF"/>
    <property type="match status" value="1"/>
</dbReference>
<feature type="domain" description="GGDEF" evidence="7">
    <location>
        <begin position="305"/>
        <end position="450"/>
    </location>
</feature>
<dbReference type="GO" id="GO:1902201">
    <property type="term" value="P:negative regulation of bacterial-type flagellum-dependent cell motility"/>
    <property type="evidence" value="ECO:0007669"/>
    <property type="project" value="TreeGrafter"/>
</dbReference>
<dbReference type="InterPro" id="IPR043128">
    <property type="entry name" value="Rev_trsase/Diguanyl_cyclase"/>
</dbReference>
<feature type="compositionally biased region" description="Basic and acidic residues" evidence="4">
    <location>
        <begin position="450"/>
        <end position="459"/>
    </location>
</feature>
<feature type="region of interest" description="Disordered" evidence="4">
    <location>
        <begin position="450"/>
        <end position="471"/>
    </location>
</feature>
<organism evidence="8 9">
    <name type="scientific">Pseudoduganella lutea</name>
    <dbReference type="NCBI Taxonomy" id="321985"/>
    <lineage>
        <taxon>Bacteria</taxon>
        <taxon>Pseudomonadati</taxon>
        <taxon>Pseudomonadota</taxon>
        <taxon>Betaproteobacteria</taxon>
        <taxon>Burkholderiales</taxon>
        <taxon>Oxalobacteraceae</taxon>
        <taxon>Telluria group</taxon>
        <taxon>Pseudoduganella</taxon>
    </lineage>
</organism>
<dbReference type="AlphaFoldDB" id="A0A4P6L1J6"/>
<dbReference type="InterPro" id="IPR029787">
    <property type="entry name" value="Nucleotide_cyclase"/>
</dbReference>
<dbReference type="EMBL" id="CP035913">
    <property type="protein sequence ID" value="QBE65281.1"/>
    <property type="molecule type" value="Genomic_DNA"/>
</dbReference>
<dbReference type="NCBIfam" id="TIGR00254">
    <property type="entry name" value="GGDEF"/>
    <property type="match status" value="1"/>
</dbReference>
<dbReference type="InterPro" id="IPR050469">
    <property type="entry name" value="Diguanylate_Cyclase"/>
</dbReference>
<dbReference type="InterPro" id="IPR000014">
    <property type="entry name" value="PAS"/>
</dbReference>
<feature type="modified residue" description="4-aspartylphosphate" evidence="3">
    <location>
        <position position="68"/>
    </location>
</feature>
<feature type="domain" description="Response regulatory" evidence="5">
    <location>
        <begin position="19"/>
        <end position="135"/>
    </location>
</feature>
<dbReference type="GO" id="GO:0005886">
    <property type="term" value="C:plasma membrane"/>
    <property type="evidence" value="ECO:0007669"/>
    <property type="project" value="TreeGrafter"/>
</dbReference>
<dbReference type="PROSITE" id="PS50887">
    <property type="entry name" value="GGDEF"/>
    <property type="match status" value="1"/>
</dbReference>
<sequence>MDPVGSTGAGSPTGQRGAAILIVDDAPDNLAALRVLMVEQGYQTFVANSGERALQLARRVLPDLILLDIVMAGMDGFETCRLLKAHPVTQAIPVIFMSARTETEDVVAGFDLGAVDYIGKPLRMAEVRARVRTQLQLRASSATQQEQAERLRTIVDHMAEGLLIIEPCGRIQSTNPACDGYLGYGPGELAGRHIGDLLPPEVAQEYLDYFARHAAQPGAAHGHGTREVVIRHKNGGSVCMDLTLTPMFVRQPLFIGLLHDITHHKRSEDALQRAAMLDPLTKIANRRHFDSFLEKEWQRAMRTSAPLSLVVLDVDHFKLYNDTLGHAAGDVCLQQVAQALGAHALRGTDLAARYGGEEFVLLFAETDGDAALALGEAIRAHVEALQLPHPRSPTSAWITVSIGVATMTPGPQPGEQAGVAPGVQALFVAADRAMYAAKEGGRNQVRGICHERGGHERSGQESGGQGASEAAARLAAQLIKDAADSP</sequence>
<dbReference type="KEGG" id="plue:EWM63_21660"/>
<evidence type="ECO:0000259" key="5">
    <source>
        <dbReference type="PROSITE" id="PS50110"/>
    </source>
</evidence>
<dbReference type="PROSITE" id="PS50112">
    <property type="entry name" value="PAS"/>
    <property type="match status" value="1"/>
</dbReference>
<evidence type="ECO:0000256" key="1">
    <source>
        <dbReference type="ARBA" id="ARBA00012528"/>
    </source>
</evidence>
<dbReference type="InterPro" id="IPR001789">
    <property type="entry name" value="Sig_transdc_resp-reg_receiver"/>
</dbReference>
<accession>A0A4P6L1J6</accession>
<dbReference type="GO" id="GO:0052621">
    <property type="term" value="F:diguanylate cyclase activity"/>
    <property type="evidence" value="ECO:0007669"/>
    <property type="project" value="UniProtKB-EC"/>
</dbReference>
<dbReference type="Gene3D" id="3.30.450.20">
    <property type="entry name" value="PAS domain"/>
    <property type="match status" value="1"/>
</dbReference>
<dbReference type="PANTHER" id="PTHR45138">
    <property type="entry name" value="REGULATORY COMPONENTS OF SENSORY TRANSDUCTION SYSTEM"/>
    <property type="match status" value="1"/>
</dbReference>